<dbReference type="Proteomes" id="UP000828941">
    <property type="component" value="Chromosome 11"/>
</dbReference>
<reference evidence="1 2" key="1">
    <citation type="journal article" date="2022" name="DNA Res.">
        <title>Chromosomal-level genome assembly of the orchid tree Bauhinia variegata (Leguminosae; Cercidoideae) supports the allotetraploid origin hypothesis of Bauhinia.</title>
        <authorList>
            <person name="Zhong Y."/>
            <person name="Chen Y."/>
            <person name="Zheng D."/>
            <person name="Pang J."/>
            <person name="Liu Y."/>
            <person name="Luo S."/>
            <person name="Meng S."/>
            <person name="Qian L."/>
            <person name="Wei D."/>
            <person name="Dai S."/>
            <person name="Zhou R."/>
        </authorList>
    </citation>
    <scope>NUCLEOTIDE SEQUENCE [LARGE SCALE GENOMIC DNA]</scope>
    <source>
        <strain evidence="1">BV-YZ2020</strain>
    </source>
</reference>
<evidence type="ECO:0000313" key="2">
    <source>
        <dbReference type="Proteomes" id="UP000828941"/>
    </source>
</evidence>
<gene>
    <name evidence="1" type="ORF">L6164_027935</name>
</gene>
<comment type="caution">
    <text evidence="1">The sequence shown here is derived from an EMBL/GenBank/DDBJ whole genome shotgun (WGS) entry which is preliminary data.</text>
</comment>
<protein>
    <submittedName>
        <fullName evidence="1">Uncharacterized protein</fullName>
    </submittedName>
</protein>
<evidence type="ECO:0000313" key="1">
    <source>
        <dbReference type="EMBL" id="KAI4315089.1"/>
    </source>
</evidence>
<dbReference type="EMBL" id="CM039436">
    <property type="protein sequence ID" value="KAI4315089.1"/>
    <property type="molecule type" value="Genomic_DNA"/>
</dbReference>
<organism evidence="1 2">
    <name type="scientific">Bauhinia variegata</name>
    <name type="common">Purple orchid tree</name>
    <name type="synonym">Phanera variegata</name>
    <dbReference type="NCBI Taxonomy" id="167791"/>
    <lineage>
        <taxon>Eukaryota</taxon>
        <taxon>Viridiplantae</taxon>
        <taxon>Streptophyta</taxon>
        <taxon>Embryophyta</taxon>
        <taxon>Tracheophyta</taxon>
        <taxon>Spermatophyta</taxon>
        <taxon>Magnoliopsida</taxon>
        <taxon>eudicotyledons</taxon>
        <taxon>Gunneridae</taxon>
        <taxon>Pentapetalae</taxon>
        <taxon>rosids</taxon>
        <taxon>fabids</taxon>
        <taxon>Fabales</taxon>
        <taxon>Fabaceae</taxon>
        <taxon>Cercidoideae</taxon>
        <taxon>Cercideae</taxon>
        <taxon>Bauhiniinae</taxon>
        <taxon>Bauhinia</taxon>
    </lineage>
</organism>
<keyword evidence="2" id="KW-1185">Reference proteome</keyword>
<accession>A0ACB9LVV9</accession>
<proteinExistence type="predicted"/>
<name>A0ACB9LVV9_BAUVA</name>
<sequence length="162" mass="18012">MRKKAGDMSMTKNKVGKESKLMRYVKAPMRFLIKARDLYVDSMRQCSTNLAYYDAAMGCPNAGAPLVTTLPRSFSVGSTRSTYHTDDFKELVRAASVRSCGNRIGSPASAKKSPNTVPRSHSVGIGRIDEDKPCDFGDDVKVNTSIFPRSRSYAHHKRTRML</sequence>